<dbReference type="PANTHER" id="PTHR43791:SF19">
    <property type="entry name" value="TRANSPORTER, PUTATIVE (AFU_ORTHOLOGUE AFUA_1G01812)-RELATED"/>
    <property type="match status" value="1"/>
</dbReference>
<evidence type="ECO:0000256" key="6">
    <source>
        <dbReference type="SAM" id="MobiDB-lite"/>
    </source>
</evidence>
<feature type="transmembrane region" description="Helical" evidence="7">
    <location>
        <begin position="332"/>
        <end position="352"/>
    </location>
</feature>
<dbReference type="Proteomes" id="UP000053257">
    <property type="component" value="Unassembled WGS sequence"/>
</dbReference>
<keyword evidence="2" id="KW-0813">Transport</keyword>
<evidence type="ECO:0000313" key="10">
    <source>
        <dbReference type="Proteomes" id="UP000053257"/>
    </source>
</evidence>
<feature type="region of interest" description="Disordered" evidence="6">
    <location>
        <begin position="1"/>
        <end position="28"/>
    </location>
</feature>
<evidence type="ECO:0000256" key="4">
    <source>
        <dbReference type="ARBA" id="ARBA00022989"/>
    </source>
</evidence>
<feature type="transmembrane region" description="Helical" evidence="7">
    <location>
        <begin position="359"/>
        <end position="378"/>
    </location>
</feature>
<dbReference type="PANTHER" id="PTHR43791">
    <property type="entry name" value="PERMEASE-RELATED"/>
    <property type="match status" value="1"/>
</dbReference>
<dbReference type="GO" id="GO:0016020">
    <property type="term" value="C:membrane"/>
    <property type="evidence" value="ECO:0007669"/>
    <property type="project" value="UniProtKB-SubCell"/>
</dbReference>
<dbReference type="HOGENOM" id="CLU_001265_0_1_1"/>
<dbReference type="SUPFAM" id="SSF103473">
    <property type="entry name" value="MFS general substrate transporter"/>
    <property type="match status" value="1"/>
</dbReference>
<reference evidence="9 10" key="1">
    <citation type="journal article" date="2014" name="PLoS Genet.">
        <title>Analysis of the Phlebiopsis gigantea genome, transcriptome and secretome provides insight into its pioneer colonization strategies of wood.</title>
        <authorList>
            <person name="Hori C."/>
            <person name="Ishida T."/>
            <person name="Igarashi K."/>
            <person name="Samejima M."/>
            <person name="Suzuki H."/>
            <person name="Master E."/>
            <person name="Ferreira P."/>
            <person name="Ruiz-Duenas F.J."/>
            <person name="Held B."/>
            <person name="Canessa P."/>
            <person name="Larrondo L.F."/>
            <person name="Schmoll M."/>
            <person name="Druzhinina I.S."/>
            <person name="Kubicek C.P."/>
            <person name="Gaskell J.A."/>
            <person name="Kersten P."/>
            <person name="St John F."/>
            <person name="Glasner J."/>
            <person name="Sabat G."/>
            <person name="Splinter BonDurant S."/>
            <person name="Syed K."/>
            <person name="Yadav J."/>
            <person name="Mgbeahuruike A.C."/>
            <person name="Kovalchuk A."/>
            <person name="Asiegbu F.O."/>
            <person name="Lackner G."/>
            <person name="Hoffmeister D."/>
            <person name="Rencoret J."/>
            <person name="Gutierrez A."/>
            <person name="Sun H."/>
            <person name="Lindquist E."/>
            <person name="Barry K."/>
            <person name="Riley R."/>
            <person name="Grigoriev I.V."/>
            <person name="Henrissat B."/>
            <person name="Kues U."/>
            <person name="Berka R.M."/>
            <person name="Martinez A.T."/>
            <person name="Covert S.F."/>
            <person name="Blanchette R.A."/>
            <person name="Cullen D."/>
        </authorList>
    </citation>
    <scope>NUCLEOTIDE SEQUENCE [LARGE SCALE GENOMIC DNA]</scope>
    <source>
        <strain evidence="9 10">11061_1 CR5-6</strain>
    </source>
</reference>
<dbReference type="InterPro" id="IPR011701">
    <property type="entry name" value="MFS"/>
</dbReference>
<name>A0A0C3S838_PHLG1</name>
<dbReference type="InterPro" id="IPR036259">
    <property type="entry name" value="MFS_trans_sf"/>
</dbReference>
<evidence type="ECO:0000256" key="2">
    <source>
        <dbReference type="ARBA" id="ARBA00022448"/>
    </source>
</evidence>
<protein>
    <recommendedName>
        <fullName evidence="8">Major facilitator superfamily (MFS) profile domain-containing protein</fullName>
    </recommendedName>
</protein>
<feature type="transmembrane region" description="Helical" evidence="7">
    <location>
        <begin position="299"/>
        <end position="320"/>
    </location>
</feature>
<organism evidence="9 10">
    <name type="scientific">Phlebiopsis gigantea (strain 11061_1 CR5-6)</name>
    <name type="common">White-rot fungus</name>
    <name type="synonym">Peniophora gigantea</name>
    <dbReference type="NCBI Taxonomy" id="745531"/>
    <lineage>
        <taxon>Eukaryota</taxon>
        <taxon>Fungi</taxon>
        <taxon>Dikarya</taxon>
        <taxon>Basidiomycota</taxon>
        <taxon>Agaricomycotina</taxon>
        <taxon>Agaricomycetes</taxon>
        <taxon>Polyporales</taxon>
        <taxon>Phanerochaetaceae</taxon>
        <taxon>Phlebiopsis</taxon>
    </lineage>
</organism>
<evidence type="ECO:0000256" key="5">
    <source>
        <dbReference type="ARBA" id="ARBA00023136"/>
    </source>
</evidence>
<feature type="transmembrane region" description="Helical" evidence="7">
    <location>
        <begin position="63"/>
        <end position="83"/>
    </location>
</feature>
<feature type="transmembrane region" description="Helical" evidence="7">
    <location>
        <begin position="159"/>
        <end position="179"/>
    </location>
</feature>
<dbReference type="GO" id="GO:0022857">
    <property type="term" value="F:transmembrane transporter activity"/>
    <property type="evidence" value="ECO:0007669"/>
    <property type="project" value="InterPro"/>
</dbReference>
<dbReference type="EMBL" id="KN840503">
    <property type="protein sequence ID" value="KIP07137.1"/>
    <property type="molecule type" value="Genomic_DNA"/>
</dbReference>
<keyword evidence="5 7" id="KW-0472">Membrane</keyword>
<dbReference type="FunFam" id="1.20.1250.20:FF:000034">
    <property type="entry name" value="MFS general substrate transporter"/>
    <property type="match status" value="1"/>
</dbReference>
<feature type="transmembrane region" description="Helical" evidence="7">
    <location>
        <begin position="224"/>
        <end position="246"/>
    </location>
</feature>
<feature type="transmembrane region" description="Helical" evidence="7">
    <location>
        <begin position="451"/>
        <end position="471"/>
    </location>
</feature>
<sequence>MPSSEKPDLTSSSSSTTSGEDKGRINEVERAEAADATARAQLYNPDVDVSGVDEKKLMRKLDLWLVPWLSFLYLLSFLDRTSIGNAKLYGLETSLGISDTQYNIALTIFFFSYAIFEVPSNVFLKRLRPSIWLSLLMLLWGVMMTVQGLVHNYGGLLGIRWMLGLFEAGLFPGVNYYLSCWYRRSEFGIRAAVFFSAATVSGAFGGLLAAAISNMDGIGGKPGWAWIFILEGLITVVAGAASFWIIQDFPDTAKFLTEPERTVVIRRLQRDDQFSAAGETLRWKYIWQSVLDWKTWVGMLLYMGTDGPLYAFSLFLPSIINQLGFTATPANLLTVPVYALACIVTCVVGFVADRYGQRGLINIACSIVGLAGYIILIASRNATLSYIGVYLAACGIYPNIPNTIAWVSNNVEGSYKRSVTLAMVISFGNINGAVSSNVYRARDKPWYRLGHGIVLMYICIALVCAVVYRAFLVRENAARDRGERDEAIDGVNGERADLAARNGRFASVEDAKREKGDAWSGYRYTL</sequence>
<feature type="transmembrane region" description="Helical" evidence="7">
    <location>
        <begin position="419"/>
        <end position="439"/>
    </location>
</feature>
<feature type="transmembrane region" description="Helical" evidence="7">
    <location>
        <begin position="131"/>
        <end position="153"/>
    </location>
</feature>
<dbReference type="PROSITE" id="PS50850">
    <property type="entry name" value="MFS"/>
    <property type="match status" value="1"/>
</dbReference>
<dbReference type="Pfam" id="PF07690">
    <property type="entry name" value="MFS_1"/>
    <property type="match status" value="1"/>
</dbReference>
<feature type="transmembrane region" description="Helical" evidence="7">
    <location>
        <begin position="384"/>
        <end position="407"/>
    </location>
</feature>
<evidence type="ECO:0000256" key="1">
    <source>
        <dbReference type="ARBA" id="ARBA00004141"/>
    </source>
</evidence>
<feature type="domain" description="Major facilitator superfamily (MFS) profile" evidence="8">
    <location>
        <begin position="65"/>
        <end position="477"/>
    </location>
</feature>
<dbReference type="AlphaFoldDB" id="A0A0C3S838"/>
<evidence type="ECO:0000313" key="9">
    <source>
        <dbReference type="EMBL" id="KIP07137.1"/>
    </source>
</evidence>
<keyword evidence="10" id="KW-1185">Reference proteome</keyword>
<keyword evidence="4 7" id="KW-1133">Transmembrane helix</keyword>
<feature type="compositionally biased region" description="Basic and acidic residues" evidence="6">
    <location>
        <begin position="19"/>
        <end position="28"/>
    </location>
</feature>
<evidence type="ECO:0000259" key="8">
    <source>
        <dbReference type="PROSITE" id="PS50850"/>
    </source>
</evidence>
<proteinExistence type="predicted"/>
<dbReference type="STRING" id="745531.A0A0C3S838"/>
<dbReference type="OrthoDB" id="2962993at2759"/>
<dbReference type="InterPro" id="IPR020846">
    <property type="entry name" value="MFS_dom"/>
</dbReference>
<gene>
    <name evidence="9" type="ORF">PHLGIDRAFT_431325</name>
</gene>
<feature type="transmembrane region" description="Helical" evidence="7">
    <location>
        <begin position="191"/>
        <end position="212"/>
    </location>
</feature>
<comment type="subcellular location">
    <subcellularLocation>
        <location evidence="1">Membrane</location>
        <topology evidence="1">Multi-pass membrane protein</topology>
    </subcellularLocation>
</comment>
<dbReference type="Gene3D" id="1.20.1250.20">
    <property type="entry name" value="MFS general substrate transporter like domains"/>
    <property type="match status" value="2"/>
</dbReference>
<accession>A0A0C3S838</accession>
<evidence type="ECO:0000256" key="7">
    <source>
        <dbReference type="SAM" id="Phobius"/>
    </source>
</evidence>
<evidence type="ECO:0000256" key="3">
    <source>
        <dbReference type="ARBA" id="ARBA00022692"/>
    </source>
</evidence>
<keyword evidence="3 7" id="KW-0812">Transmembrane</keyword>
<feature type="transmembrane region" description="Helical" evidence="7">
    <location>
        <begin position="103"/>
        <end position="124"/>
    </location>
</feature>
<dbReference type="FunFam" id="1.20.1250.20:FF:000068">
    <property type="entry name" value="MFS general substrate transporter"/>
    <property type="match status" value="1"/>
</dbReference>